<gene>
    <name evidence="3" type="ORF">ABIE08_003579</name>
</gene>
<dbReference type="EMBL" id="JBEPSM010000003">
    <property type="protein sequence ID" value="MET4635628.1"/>
    <property type="molecule type" value="Genomic_DNA"/>
</dbReference>
<reference evidence="3 4" key="1">
    <citation type="submission" date="2024-06" db="EMBL/GenBank/DDBJ databases">
        <title>Sorghum-associated microbial communities from plants grown in Nebraska, USA.</title>
        <authorList>
            <person name="Schachtman D."/>
        </authorList>
    </citation>
    <scope>NUCLEOTIDE SEQUENCE [LARGE SCALE GENOMIC DNA]</scope>
    <source>
        <strain evidence="3 4">3207</strain>
    </source>
</reference>
<name>A0ABV2R2Y5_9HYPH</name>
<keyword evidence="4" id="KW-1185">Reference proteome</keyword>
<comment type="caution">
    <text evidence="3">The sequence shown here is derived from an EMBL/GenBank/DDBJ whole genome shotgun (WGS) entry which is preliminary data.</text>
</comment>
<dbReference type="SUPFAM" id="SSF51735">
    <property type="entry name" value="NAD(P)-binding Rossmann-fold domains"/>
    <property type="match status" value="1"/>
</dbReference>
<dbReference type="Pfam" id="PF01370">
    <property type="entry name" value="Epimerase"/>
    <property type="match status" value="1"/>
</dbReference>
<dbReference type="InterPro" id="IPR036291">
    <property type="entry name" value="NAD(P)-bd_dom_sf"/>
</dbReference>
<dbReference type="Proteomes" id="UP001549321">
    <property type="component" value="Unassembled WGS sequence"/>
</dbReference>
<dbReference type="PANTHER" id="PTHR43574">
    <property type="entry name" value="EPIMERASE-RELATED"/>
    <property type="match status" value="1"/>
</dbReference>
<evidence type="ECO:0000313" key="4">
    <source>
        <dbReference type="Proteomes" id="UP001549321"/>
    </source>
</evidence>
<keyword evidence="1" id="KW-0520">NAD</keyword>
<accession>A0ABV2R2Y5</accession>
<protein>
    <submittedName>
        <fullName evidence="3">Nucleoside-diphosphate-sugar epimerase</fullName>
    </submittedName>
</protein>
<dbReference type="CDD" id="cd05266">
    <property type="entry name" value="SDR_a4"/>
    <property type="match status" value="1"/>
</dbReference>
<dbReference type="Gene3D" id="3.40.50.720">
    <property type="entry name" value="NAD(P)-binding Rossmann-like Domain"/>
    <property type="match status" value="1"/>
</dbReference>
<evidence type="ECO:0000313" key="3">
    <source>
        <dbReference type="EMBL" id="MET4635628.1"/>
    </source>
</evidence>
<dbReference type="RefSeq" id="WP_354553142.1">
    <property type="nucleotide sequence ID" value="NZ_JBEPSM010000003.1"/>
</dbReference>
<sequence>MTGKHLFIFGLGFSSQALAQRVKGDYASIGGTVRTEEKAARLREAGIEALVFDGESASDAVIAATRRATHIVQSIAPGTAGDPVIALLREALIGAENLEWIGYLSTVGVYGDHGGAWVDEATPPNPQSGRSVERVRAETEWQILGEERHVPVALFRLSGIYGPGRNALVQIAEGTARRLVKPGQVFNRIHVADIATAVAAGAAQKASGVFNVTDDEPGPPQDVVAFAAEIAGKPVPPAIDFETADLSPMARSFYGENKRVGNKRLAGDLGVQLAYPTYREGITALWNDGSWRG</sequence>
<evidence type="ECO:0000259" key="2">
    <source>
        <dbReference type="Pfam" id="PF01370"/>
    </source>
</evidence>
<organism evidence="3 4">
    <name type="scientific">Kaistia defluvii</name>
    <dbReference type="NCBI Taxonomy" id="410841"/>
    <lineage>
        <taxon>Bacteria</taxon>
        <taxon>Pseudomonadati</taxon>
        <taxon>Pseudomonadota</taxon>
        <taxon>Alphaproteobacteria</taxon>
        <taxon>Hyphomicrobiales</taxon>
        <taxon>Kaistiaceae</taxon>
        <taxon>Kaistia</taxon>
    </lineage>
</organism>
<dbReference type="InterPro" id="IPR001509">
    <property type="entry name" value="Epimerase_deHydtase"/>
</dbReference>
<proteinExistence type="predicted"/>
<evidence type="ECO:0000256" key="1">
    <source>
        <dbReference type="ARBA" id="ARBA00023027"/>
    </source>
</evidence>
<feature type="domain" description="NAD-dependent epimerase/dehydratase" evidence="2">
    <location>
        <begin position="98"/>
        <end position="212"/>
    </location>
</feature>